<evidence type="ECO:0000259" key="4">
    <source>
        <dbReference type="Pfam" id="PF10509"/>
    </source>
</evidence>
<accession>A0A493TRM3</accession>
<name>A0A493TRM3_ANAPP</name>
<dbReference type="GO" id="GO:0006012">
    <property type="term" value="P:galactose metabolic process"/>
    <property type="evidence" value="ECO:0007669"/>
    <property type="project" value="InterPro"/>
</dbReference>
<evidence type="ECO:0000313" key="5">
    <source>
        <dbReference type="Ensembl" id="ENSAPLP00000028516.1"/>
    </source>
</evidence>
<dbReference type="AlphaFoldDB" id="A0A493TRM3"/>
<reference evidence="5" key="2">
    <citation type="submission" date="2025-08" db="UniProtKB">
        <authorList>
            <consortium name="Ensembl"/>
        </authorList>
    </citation>
    <scope>IDENTIFICATION</scope>
</reference>
<evidence type="ECO:0000256" key="2">
    <source>
        <dbReference type="ARBA" id="ARBA00022840"/>
    </source>
</evidence>
<dbReference type="PRINTS" id="PR00473">
    <property type="entry name" value="GALCTOKINASE"/>
</dbReference>
<gene>
    <name evidence="5" type="primary">GALK1</name>
</gene>
<reference evidence="5 6" key="1">
    <citation type="submission" date="2017-10" db="EMBL/GenBank/DDBJ databases">
        <title>A new Pekin duck reference genome.</title>
        <authorList>
            <person name="Hou Z.-C."/>
            <person name="Zhou Z.-K."/>
            <person name="Zhu F."/>
            <person name="Hou S.-S."/>
        </authorList>
    </citation>
    <scope>NUCLEOTIDE SEQUENCE [LARGE SCALE GENOMIC DNA]</scope>
</reference>
<dbReference type="InterPro" id="IPR020568">
    <property type="entry name" value="Ribosomal_Su5_D2-typ_SF"/>
</dbReference>
<feature type="region of interest" description="Disordered" evidence="3">
    <location>
        <begin position="73"/>
        <end position="94"/>
    </location>
</feature>
<evidence type="ECO:0000313" key="6">
    <source>
        <dbReference type="Proteomes" id="UP000016666"/>
    </source>
</evidence>
<protein>
    <submittedName>
        <fullName evidence="5">Galactokinase 1</fullName>
    </submittedName>
</protein>
<proteinExistence type="predicted"/>
<dbReference type="SUPFAM" id="SSF54211">
    <property type="entry name" value="Ribosomal protein S5 domain 2-like"/>
    <property type="match status" value="1"/>
</dbReference>
<evidence type="ECO:0000256" key="1">
    <source>
        <dbReference type="ARBA" id="ARBA00022741"/>
    </source>
</evidence>
<dbReference type="InterPro" id="IPR014721">
    <property type="entry name" value="Ribsml_uS5_D2-typ_fold_subgr"/>
</dbReference>
<dbReference type="GO" id="GO:0005524">
    <property type="term" value="F:ATP binding"/>
    <property type="evidence" value="ECO:0007669"/>
    <property type="project" value="UniProtKB-KW"/>
</dbReference>
<organism evidence="5 6">
    <name type="scientific">Anas platyrhynchos platyrhynchos</name>
    <name type="common">Northern mallard</name>
    <dbReference type="NCBI Taxonomy" id="8840"/>
    <lineage>
        <taxon>Eukaryota</taxon>
        <taxon>Metazoa</taxon>
        <taxon>Chordata</taxon>
        <taxon>Craniata</taxon>
        <taxon>Vertebrata</taxon>
        <taxon>Euteleostomi</taxon>
        <taxon>Archelosauria</taxon>
        <taxon>Archosauria</taxon>
        <taxon>Dinosauria</taxon>
        <taxon>Saurischia</taxon>
        <taxon>Theropoda</taxon>
        <taxon>Coelurosauria</taxon>
        <taxon>Aves</taxon>
        <taxon>Neognathae</taxon>
        <taxon>Galloanserae</taxon>
        <taxon>Anseriformes</taxon>
        <taxon>Anatidae</taxon>
        <taxon>Anatinae</taxon>
        <taxon>Anas</taxon>
    </lineage>
</organism>
<dbReference type="GO" id="GO:0005829">
    <property type="term" value="C:cytosol"/>
    <property type="evidence" value="ECO:0007669"/>
    <property type="project" value="TreeGrafter"/>
</dbReference>
<dbReference type="GO" id="GO:0004335">
    <property type="term" value="F:galactokinase activity"/>
    <property type="evidence" value="ECO:0007669"/>
    <property type="project" value="InterPro"/>
</dbReference>
<dbReference type="Proteomes" id="UP000016666">
    <property type="component" value="Chromosome 19"/>
</dbReference>
<dbReference type="Ensembl" id="ENSAPLT00000020550.1">
    <property type="protein sequence ID" value="ENSAPLP00000028516.1"/>
    <property type="gene ID" value="ENSAPLG00000013366.2"/>
</dbReference>
<feature type="domain" description="Galactokinase N-terminal" evidence="4">
    <location>
        <begin position="21"/>
        <end position="58"/>
    </location>
</feature>
<keyword evidence="2" id="KW-0067">ATP-binding</keyword>
<dbReference type="PANTHER" id="PTHR10457">
    <property type="entry name" value="MEVALONATE KINASE/GALACTOKINASE"/>
    <property type="match status" value="1"/>
</dbReference>
<reference evidence="5" key="3">
    <citation type="submission" date="2025-09" db="UniProtKB">
        <authorList>
            <consortium name="Ensembl"/>
        </authorList>
    </citation>
    <scope>IDENTIFICATION</scope>
</reference>
<keyword evidence="6" id="KW-1185">Reference proteome</keyword>
<sequence length="121" mass="12455">CAAMAGPGAAPLLAAACRAAGAVWAPGRVNLLGEHTDYNGGFVLPMALQLGTVLVGSPTQDGTISILTTSEAADEPRRVQFPAPSESSPLSPGQPHWANYVKGVIQEALNPQPKISPWGWG</sequence>
<evidence type="ECO:0000256" key="3">
    <source>
        <dbReference type="SAM" id="MobiDB-lite"/>
    </source>
</evidence>
<dbReference type="GeneTree" id="ENSGT00950000183187"/>
<keyword evidence="1" id="KW-0547">Nucleotide-binding</keyword>
<dbReference type="Gene3D" id="3.30.230.10">
    <property type="match status" value="1"/>
</dbReference>
<dbReference type="InterPro" id="IPR019539">
    <property type="entry name" value="GalKase_N"/>
</dbReference>
<dbReference type="InterPro" id="IPR000705">
    <property type="entry name" value="Galactokinase"/>
</dbReference>
<dbReference type="Pfam" id="PF10509">
    <property type="entry name" value="GalKase_gal_bdg"/>
    <property type="match status" value="1"/>
</dbReference>
<dbReference type="PANTHER" id="PTHR10457:SF7">
    <property type="entry name" value="GALACTOKINASE-RELATED"/>
    <property type="match status" value="1"/>
</dbReference>